<keyword evidence="3" id="KW-0998">Cell outer membrane</keyword>
<keyword evidence="8" id="KW-1185">Reference proteome</keyword>
<dbReference type="AlphaFoldDB" id="A0A9X1L169"/>
<evidence type="ECO:0000256" key="1">
    <source>
        <dbReference type="ARBA" id="ARBA00004442"/>
    </source>
</evidence>
<keyword evidence="2 4" id="KW-0472">Membrane</keyword>
<feature type="domain" description="OmpA-like" evidence="6">
    <location>
        <begin position="123"/>
        <end position="239"/>
    </location>
</feature>
<organism evidence="7 8">
    <name type="scientific">Fulvivirga sedimenti</name>
    <dbReference type="NCBI Taxonomy" id="2879465"/>
    <lineage>
        <taxon>Bacteria</taxon>
        <taxon>Pseudomonadati</taxon>
        <taxon>Bacteroidota</taxon>
        <taxon>Cytophagia</taxon>
        <taxon>Cytophagales</taxon>
        <taxon>Fulvivirgaceae</taxon>
        <taxon>Fulvivirga</taxon>
    </lineage>
</organism>
<protein>
    <submittedName>
        <fullName evidence="7">OmpA family protein</fullName>
    </submittedName>
</protein>
<evidence type="ECO:0000313" key="8">
    <source>
        <dbReference type="Proteomes" id="UP001139409"/>
    </source>
</evidence>
<dbReference type="InterPro" id="IPR036737">
    <property type="entry name" value="OmpA-like_sf"/>
</dbReference>
<dbReference type="InterPro" id="IPR006664">
    <property type="entry name" value="OMP_bac"/>
</dbReference>
<accession>A0A9X1L169</accession>
<dbReference type="PANTHER" id="PTHR30329">
    <property type="entry name" value="STATOR ELEMENT OF FLAGELLAR MOTOR COMPLEX"/>
    <property type="match status" value="1"/>
</dbReference>
<evidence type="ECO:0000259" key="6">
    <source>
        <dbReference type="PROSITE" id="PS51123"/>
    </source>
</evidence>
<dbReference type="InterPro" id="IPR006665">
    <property type="entry name" value="OmpA-like"/>
</dbReference>
<dbReference type="Gene3D" id="3.30.1330.60">
    <property type="entry name" value="OmpA-like domain"/>
    <property type="match status" value="1"/>
</dbReference>
<comment type="caution">
    <text evidence="7">The sequence shown here is derived from an EMBL/GenBank/DDBJ whole genome shotgun (WGS) entry which is preliminary data.</text>
</comment>
<gene>
    <name evidence="7" type="ORF">LDX50_27420</name>
</gene>
<dbReference type="PRINTS" id="PR01021">
    <property type="entry name" value="OMPADOMAIN"/>
</dbReference>
<comment type="subcellular location">
    <subcellularLocation>
        <location evidence="1">Cell outer membrane</location>
    </subcellularLocation>
</comment>
<evidence type="ECO:0000256" key="5">
    <source>
        <dbReference type="SAM" id="MobiDB-lite"/>
    </source>
</evidence>
<evidence type="ECO:0000256" key="3">
    <source>
        <dbReference type="ARBA" id="ARBA00023237"/>
    </source>
</evidence>
<feature type="region of interest" description="Disordered" evidence="5">
    <location>
        <begin position="207"/>
        <end position="229"/>
    </location>
</feature>
<dbReference type="RefSeq" id="WP_225699490.1">
    <property type="nucleotide sequence ID" value="NZ_JAIXNE010000006.1"/>
</dbReference>
<dbReference type="CDD" id="cd07185">
    <property type="entry name" value="OmpA_C-like"/>
    <property type="match status" value="1"/>
</dbReference>
<dbReference type="PROSITE" id="PS51123">
    <property type="entry name" value="OMPA_2"/>
    <property type="match status" value="1"/>
</dbReference>
<name>A0A9X1L169_9BACT</name>
<dbReference type="GO" id="GO:0009279">
    <property type="term" value="C:cell outer membrane"/>
    <property type="evidence" value="ECO:0007669"/>
    <property type="project" value="UniProtKB-SubCell"/>
</dbReference>
<dbReference type="PANTHER" id="PTHR30329:SF21">
    <property type="entry name" value="LIPOPROTEIN YIAD-RELATED"/>
    <property type="match status" value="1"/>
</dbReference>
<dbReference type="SUPFAM" id="SSF103088">
    <property type="entry name" value="OmpA-like"/>
    <property type="match status" value="1"/>
</dbReference>
<dbReference type="EMBL" id="JAIXNE010000006">
    <property type="protein sequence ID" value="MCA6078634.1"/>
    <property type="molecule type" value="Genomic_DNA"/>
</dbReference>
<dbReference type="Pfam" id="PF00691">
    <property type="entry name" value="OmpA"/>
    <property type="match status" value="1"/>
</dbReference>
<dbReference type="InterPro" id="IPR050330">
    <property type="entry name" value="Bact_OuterMem_StrucFunc"/>
</dbReference>
<reference evidence="7" key="1">
    <citation type="submission" date="2021-09" db="EMBL/GenBank/DDBJ databases">
        <title>Fulvivirga sp. isolated from coastal sediment.</title>
        <authorList>
            <person name="Yu H."/>
        </authorList>
    </citation>
    <scope>NUCLEOTIDE SEQUENCE</scope>
    <source>
        <strain evidence="7">1062</strain>
    </source>
</reference>
<evidence type="ECO:0000256" key="2">
    <source>
        <dbReference type="ARBA" id="ARBA00023136"/>
    </source>
</evidence>
<evidence type="ECO:0000313" key="7">
    <source>
        <dbReference type="EMBL" id="MCA6078634.1"/>
    </source>
</evidence>
<feature type="compositionally biased region" description="Basic and acidic residues" evidence="5">
    <location>
        <begin position="220"/>
        <end position="229"/>
    </location>
</feature>
<evidence type="ECO:0000256" key="4">
    <source>
        <dbReference type="PROSITE-ProRule" id="PRU00473"/>
    </source>
</evidence>
<proteinExistence type="predicted"/>
<dbReference type="Proteomes" id="UP001139409">
    <property type="component" value="Unassembled WGS sequence"/>
</dbReference>
<sequence>MIRNVKWKSTCVSYTLIVTLMLLGIQGACGQVISVDSAFATFRGTVVSASTKEPVEALIQYESIPYGSLVGVMRGSSVSFPMNSRTDYMLTVTAEGYNRYISTLKNSEIRNKVLSRTIELVPNMISDVIRLDKVIFEQGKSDLTPDSFDELDKLAEMLHSNPAMEIQLEGHTDFRGDERKNMKLSERRVKAVKDYLENKGIAGKRIQTKAFGGTQPLSRNSDDDSRRRNRRVEVRILAN</sequence>